<gene>
    <name evidence="2" type="ORF">EVA_11204</name>
</gene>
<organism evidence="2">
    <name type="scientific">gut metagenome</name>
    <dbReference type="NCBI Taxonomy" id="749906"/>
    <lineage>
        <taxon>unclassified sequences</taxon>
        <taxon>metagenomes</taxon>
        <taxon>organismal metagenomes</taxon>
    </lineage>
</organism>
<dbReference type="EMBL" id="AMCI01003268">
    <property type="protein sequence ID" value="EJX00690.1"/>
    <property type="molecule type" value="Genomic_DNA"/>
</dbReference>
<evidence type="ECO:0000313" key="2">
    <source>
        <dbReference type="EMBL" id="EJX00690.1"/>
    </source>
</evidence>
<reference evidence="2" key="1">
    <citation type="journal article" date="2012" name="PLoS ONE">
        <title>Gene sets for utilization of primary and secondary nutrition supplies in the distal gut of endangered iberian lynx.</title>
        <authorList>
            <person name="Alcaide M."/>
            <person name="Messina E."/>
            <person name="Richter M."/>
            <person name="Bargiela R."/>
            <person name="Peplies J."/>
            <person name="Huws S.A."/>
            <person name="Newbold C.J."/>
            <person name="Golyshin P.N."/>
            <person name="Simon M.A."/>
            <person name="Lopez G."/>
            <person name="Yakimov M.M."/>
            <person name="Ferrer M."/>
        </authorList>
    </citation>
    <scope>NUCLEOTIDE SEQUENCE</scope>
</reference>
<protein>
    <submittedName>
        <fullName evidence="2">Uncharacterized protein</fullName>
    </submittedName>
</protein>
<comment type="caution">
    <text evidence="2">The sequence shown here is derived from an EMBL/GenBank/DDBJ whole genome shotgun (WGS) entry which is preliminary data.</text>
</comment>
<evidence type="ECO:0000256" key="1">
    <source>
        <dbReference type="SAM" id="Phobius"/>
    </source>
</evidence>
<sequence>MFVYKRFIFHDFLSKPVLANLFLFCEFSINDIITIVVVLIIVVVAVLVHCSRSSLGSFF</sequence>
<feature type="transmembrane region" description="Helical" evidence="1">
    <location>
        <begin position="21"/>
        <end position="48"/>
    </location>
</feature>
<proteinExistence type="predicted"/>
<accession>J9GLP3</accession>
<keyword evidence="1" id="KW-1133">Transmembrane helix</keyword>
<name>J9GLP3_9ZZZZ</name>
<dbReference type="AlphaFoldDB" id="J9GLP3"/>
<keyword evidence="1" id="KW-0472">Membrane</keyword>
<keyword evidence="1" id="KW-0812">Transmembrane</keyword>